<feature type="compositionally biased region" description="Basic and acidic residues" evidence="1">
    <location>
        <begin position="1"/>
        <end position="26"/>
    </location>
</feature>
<keyword evidence="2" id="KW-0812">Transmembrane</keyword>
<evidence type="ECO:0000313" key="4">
    <source>
        <dbReference type="Proteomes" id="UP000626109"/>
    </source>
</evidence>
<comment type="caution">
    <text evidence="3">The sequence shown here is derived from an EMBL/GenBank/DDBJ whole genome shotgun (WGS) entry which is preliminary data.</text>
</comment>
<gene>
    <name evidence="3" type="ORF">PGLA2088_LOCUS7682</name>
</gene>
<dbReference type="AlphaFoldDB" id="A0A813IG00"/>
<keyword evidence="2" id="KW-1133">Transmembrane helix</keyword>
<proteinExistence type="predicted"/>
<dbReference type="Proteomes" id="UP000626109">
    <property type="component" value="Unassembled WGS sequence"/>
</dbReference>
<feature type="compositionally biased region" description="Acidic residues" evidence="1">
    <location>
        <begin position="81"/>
        <end position="97"/>
    </location>
</feature>
<protein>
    <submittedName>
        <fullName evidence="3">Uncharacterized protein</fullName>
    </submittedName>
</protein>
<feature type="region of interest" description="Disordered" evidence="1">
    <location>
        <begin position="1"/>
        <end position="99"/>
    </location>
</feature>
<accession>A0A813IG00</accession>
<evidence type="ECO:0000256" key="1">
    <source>
        <dbReference type="SAM" id="MobiDB-lite"/>
    </source>
</evidence>
<feature type="transmembrane region" description="Helical" evidence="2">
    <location>
        <begin position="266"/>
        <end position="284"/>
    </location>
</feature>
<evidence type="ECO:0000313" key="3">
    <source>
        <dbReference type="EMBL" id="CAE8649728.1"/>
    </source>
</evidence>
<name>A0A813IG00_POLGL</name>
<reference evidence="3" key="1">
    <citation type="submission" date="2021-02" db="EMBL/GenBank/DDBJ databases">
        <authorList>
            <person name="Dougan E. K."/>
            <person name="Rhodes N."/>
            <person name="Thang M."/>
            <person name="Chan C."/>
        </authorList>
    </citation>
    <scope>NUCLEOTIDE SEQUENCE</scope>
</reference>
<sequence length="338" mass="36632">MTGAEKPSKVSAKDSDKEVDAGKLEEGEVLVVTGKVVEEIKEPEPDPVSPVQNEKAPSVKAPSVKAPSVKAPSVVAVSVTSDEEEEEEEEEDDEEEPQGWGWFAASMAIYMVVIAFGSELFEGPKWHHVPGPGWDFQKPGQDVAKDSATCDSALDGPPCYYGMLNDFQQLYIFLCLPLAPWLVAVALELCAGGRAAWNRKGEALRLYQYALMFVAFYIFHRTKLQLLYELDVTFDPSDVVAVSMVGLAIATKEVGIAAVSMTMASLATMLTAAVVLAGIAYYSFWSCLFFHTPAEVRTGAVVGLLLVVLLKKLFAGLGEEEEEDEDEASETGYIALTA</sequence>
<organism evidence="3 4">
    <name type="scientific">Polarella glacialis</name>
    <name type="common">Dinoflagellate</name>
    <dbReference type="NCBI Taxonomy" id="89957"/>
    <lineage>
        <taxon>Eukaryota</taxon>
        <taxon>Sar</taxon>
        <taxon>Alveolata</taxon>
        <taxon>Dinophyceae</taxon>
        <taxon>Suessiales</taxon>
        <taxon>Suessiaceae</taxon>
        <taxon>Polarella</taxon>
    </lineage>
</organism>
<dbReference type="EMBL" id="CAJNNW010008085">
    <property type="protein sequence ID" value="CAE8649728.1"/>
    <property type="molecule type" value="Genomic_DNA"/>
</dbReference>
<feature type="transmembrane region" description="Helical" evidence="2">
    <location>
        <begin position="100"/>
        <end position="118"/>
    </location>
</feature>
<feature type="compositionally biased region" description="Low complexity" evidence="1">
    <location>
        <begin position="55"/>
        <end position="79"/>
    </location>
</feature>
<evidence type="ECO:0000256" key="2">
    <source>
        <dbReference type="SAM" id="Phobius"/>
    </source>
</evidence>
<keyword evidence="2" id="KW-0472">Membrane</keyword>
<feature type="transmembrane region" description="Helical" evidence="2">
    <location>
        <begin position="203"/>
        <end position="219"/>
    </location>
</feature>
<feature type="transmembrane region" description="Helical" evidence="2">
    <location>
        <begin position="170"/>
        <end position="191"/>
    </location>
</feature>